<evidence type="ECO:0000256" key="1">
    <source>
        <dbReference type="SAM" id="MobiDB-lite"/>
    </source>
</evidence>
<organism evidence="2 3">
    <name type="scientific">Chlorella sorokiniana</name>
    <name type="common">Freshwater green alga</name>
    <dbReference type="NCBI Taxonomy" id="3076"/>
    <lineage>
        <taxon>Eukaryota</taxon>
        <taxon>Viridiplantae</taxon>
        <taxon>Chlorophyta</taxon>
        <taxon>core chlorophytes</taxon>
        <taxon>Trebouxiophyceae</taxon>
        <taxon>Chlorellales</taxon>
        <taxon>Chlorellaceae</taxon>
        <taxon>Chlorella clade</taxon>
        <taxon>Chlorella</taxon>
    </lineage>
</organism>
<sequence length="286" mass="29309">MLIIPDSSYHPPPVPVVVLDPDGRVTVAYLLRVSNQSYLVTQKSDASGSSGSRGDLANRSLSLPTTLPPDRSLSLPASQPAERSLSPPPGWPFRSACPLSPALSANASLAPSEERSSSGSLPAGMLIAPDASCHPPPVPVVVLDPDGRVTVAYLLRASNQSYLVTHTSKDDSRASLGDRSLSPPLSAAGPAASLPPAEQQRSADEQISGSDSSMSGGITAAGSGPGCGECNEDGAASAESGTEPDLEKGSTSEAEELSLWAVPVPDMMIPVIIIVSQLARAARGRD</sequence>
<reference evidence="2 3" key="1">
    <citation type="journal article" date="2018" name="Plant J.">
        <title>Genome sequences of Chlorella sorokiniana UTEX 1602 and Micractinium conductrix SAG 241.80: implications to maltose excretion by a green alga.</title>
        <authorList>
            <person name="Arriola M.B."/>
            <person name="Velmurugan N."/>
            <person name="Zhang Y."/>
            <person name="Plunkett M.H."/>
            <person name="Hondzo H."/>
            <person name="Barney B.M."/>
        </authorList>
    </citation>
    <scope>NUCLEOTIDE SEQUENCE [LARGE SCALE GENOMIC DNA]</scope>
    <source>
        <strain evidence="3">UTEX 1602</strain>
    </source>
</reference>
<gene>
    <name evidence="2" type="ORF">C2E21_5953</name>
</gene>
<comment type="caution">
    <text evidence="2">The sequence shown here is derived from an EMBL/GenBank/DDBJ whole genome shotgun (WGS) entry which is preliminary data.</text>
</comment>
<accession>A0A2P6TMR6</accession>
<dbReference type="EMBL" id="LHPG02000011">
    <property type="protein sequence ID" value="PRW45634.1"/>
    <property type="molecule type" value="Genomic_DNA"/>
</dbReference>
<feature type="region of interest" description="Disordered" evidence="1">
    <location>
        <begin position="42"/>
        <end position="89"/>
    </location>
</feature>
<feature type="compositionally biased region" description="Low complexity" evidence="1">
    <location>
        <begin position="180"/>
        <end position="197"/>
    </location>
</feature>
<proteinExistence type="predicted"/>
<evidence type="ECO:0000313" key="3">
    <source>
        <dbReference type="Proteomes" id="UP000239899"/>
    </source>
</evidence>
<name>A0A2P6TMR6_CHLSO</name>
<feature type="compositionally biased region" description="Low complexity" evidence="1">
    <location>
        <begin position="208"/>
        <end position="217"/>
    </location>
</feature>
<keyword evidence="3" id="KW-1185">Reference proteome</keyword>
<evidence type="ECO:0000313" key="2">
    <source>
        <dbReference type="EMBL" id="PRW45634.1"/>
    </source>
</evidence>
<feature type="region of interest" description="Disordered" evidence="1">
    <location>
        <begin position="166"/>
        <end position="254"/>
    </location>
</feature>
<protein>
    <submittedName>
        <fullName evidence="2">Uncharacterized protein</fullName>
    </submittedName>
</protein>
<dbReference type="Proteomes" id="UP000239899">
    <property type="component" value="Unassembled WGS sequence"/>
</dbReference>
<dbReference type="AlphaFoldDB" id="A0A2P6TMR6"/>